<evidence type="ECO:0000256" key="3">
    <source>
        <dbReference type="ARBA" id="ARBA00071493"/>
    </source>
</evidence>
<dbReference type="PANTHER" id="PTHR24320">
    <property type="entry name" value="RETINOL DEHYDROGENASE"/>
    <property type="match status" value="1"/>
</dbReference>
<dbReference type="NCBIfam" id="NF004845">
    <property type="entry name" value="PRK06196.1"/>
    <property type="match status" value="1"/>
</dbReference>
<dbReference type="PANTHER" id="PTHR24320:SF148">
    <property type="entry name" value="NAD(P)-BINDING ROSSMANN-FOLD SUPERFAMILY PROTEIN"/>
    <property type="match status" value="1"/>
</dbReference>
<dbReference type="SUPFAM" id="SSF51735">
    <property type="entry name" value="NAD(P)-binding Rossmann-fold domains"/>
    <property type="match status" value="1"/>
</dbReference>
<dbReference type="InterPro" id="IPR002347">
    <property type="entry name" value="SDR_fam"/>
</dbReference>
<dbReference type="Gene3D" id="3.40.50.720">
    <property type="entry name" value="NAD(P)-binding Rossmann-like Domain"/>
    <property type="match status" value="1"/>
</dbReference>
<evidence type="ECO:0000313" key="4">
    <source>
        <dbReference type="EMBL" id="ATB42845.1"/>
    </source>
</evidence>
<sequence>MPSAQKPIPSGFGAHTTAQEALGSRDLRGAFAIVTGGYSGIGLETARVLAGAGATVIVPARTPDKARAALAGVPGVELEHLDLAEPASIDAFARRFLDSGRPLHMLVNNAGIMACPLARDTRGFESQLAVNHLGHFQLTARLWPALRKARGARVVSVSSRGHRRAGIDFDDPHFERRPYDKWLAYGQAKTANVLFALALDARGEPHGVRAFSLHPGAILTDLVRHLSDEELRATGVRDEYGRVPAVNEFKSIEQGAATNVWCATSPQLEGMGGVYCEDVDIARVVAADAPHTWGVRPWAIDPDAAERLWARSEAWTGVSLNA</sequence>
<evidence type="ECO:0000256" key="1">
    <source>
        <dbReference type="ARBA" id="ARBA00006484"/>
    </source>
</evidence>
<dbReference type="PRINTS" id="PR00081">
    <property type="entry name" value="GDHRDH"/>
</dbReference>
<dbReference type="GO" id="GO:0016491">
    <property type="term" value="F:oxidoreductase activity"/>
    <property type="evidence" value="ECO:0007669"/>
    <property type="project" value="UniProtKB-KW"/>
</dbReference>
<proteinExistence type="inferred from homology"/>
<protein>
    <recommendedName>
        <fullName evidence="3">Probable oxidoreductase</fullName>
    </recommendedName>
</protein>
<dbReference type="Pfam" id="PF00106">
    <property type="entry name" value="adh_short"/>
    <property type="match status" value="1"/>
</dbReference>
<dbReference type="Proteomes" id="UP000217257">
    <property type="component" value="Chromosome"/>
</dbReference>
<name>A0A250JG18_9BACT</name>
<keyword evidence="2" id="KW-0560">Oxidoreductase</keyword>
<dbReference type="EMBL" id="CP022098">
    <property type="protein sequence ID" value="ATB42845.1"/>
    <property type="molecule type" value="Genomic_DNA"/>
</dbReference>
<dbReference type="CDD" id="cd05327">
    <property type="entry name" value="retinol-DH_like_SDR_c_like"/>
    <property type="match status" value="1"/>
</dbReference>
<evidence type="ECO:0000256" key="2">
    <source>
        <dbReference type="ARBA" id="ARBA00023002"/>
    </source>
</evidence>
<dbReference type="RefSeq" id="WP_095990342.1">
    <property type="nucleotide sequence ID" value="NZ_CP022098.1"/>
</dbReference>
<reference evidence="4 5" key="1">
    <citation type="submission" date="2017-06" db="EMBL/GenBank/DDBJ databases">
        <title>Sequencing and comparative analysis of myxobacterial genomes.</title>
        <authorList>
            <person name="Rupp O."/>
            <person name="Goesmann A."/>
            <person name="Sogaard-Andersen L."/>
        </authorList>
    </citation>
    <scope>NUCLEOTIDE SEQUENCE [LARGE SCALE GENOMIC DNA]</scope>
    <source>
        <strain evidence="4 5">DSM 52655</strain>
    </source>
</reference>
<dbReference type="FunFam" id="3.40.50.720:FF:000594">
    <property type="entry name" value="Short-chain oxidoreductase"/>
    <property type="match status" value="1"/>
</dbReference>
<comment type="similarity">
    <text evidence="1">Belongs to the short-chain dehydrogenases/reductases (SDR) family.</text>
</comment>
<gene>
    <name evidence="4" type="ORF">CYFUS_008324</name>
</gene>
<dbReference type="AlphaFoldDB" id="A0A250JG18"/>
<accession>A0A250JG18</accession>
<organism evidence="4 5">
    <name type="scientific">Cystobacter fuscus</name>
    <dbReference type="NCBI Taxonomy" id="43"/>
    <lineage>
        <taxon>Bacteria</taxon>
        <taxon>Pseudomonadati</taxon>
        <taxon>Myxococcota</taxon>
        <taxon>Myxococcia</taxon>
        <taxon>Myxococcales</taxon>
        <taxon>Cystobacterineae</taxon>
        <taxon>Archangiaceae</taxon>
        <taxon>Cystobacter</taxon>
    </lineage>
</organism>
<dbReference type="KEGG" id="cfus:CYFUS_008324"/>
<dbReference type="InterPro" id="IPR036291">
    <property type="entry name" value="NAD(P)-bd_dom_sf"/>
</dbReference>
<evidence type="ECO:0000313" key="5">
    <source>
        <dbReference type="Proteomes" id="UP000217257"/>
    </source>
</evidence>